<dbReference type="Gene3D" id="3.20.80.10">
    <property type="entry name" value="Regulatory factor, effector binding domain"/>
    <property type="match status" value="1"/>
</dbReference>
<proteinExistence type="predicted"/>
<dbReference type="PANTHER" id="PTHR40055:SF1">
    <property type="entry name" value="TRANSCRIPTIONAL REGULATOR YGIV-RELATED"/>
    <property type="match status" value="1"/>
</dbReference>
<keyword evidence="2" id="KW-0238">DNA-binding</keyword>
<dbReference type="PROSITE" id="PS00041">
    <property type="entry name" value="HTH_ARAC_FAMILY_1"/>
    <property type="match status" value="1"/>
</dbReference>
<protein>
    <submittedName>
        <fullName evidence="5">Transcriptional regulator, AraC family</fullName>
    </submittedName>
</protein>
<dbReference type="InterPro" id="IPR011256">
    <property type="entry name" value="Reg_factor_effector_dom_sf"/>
</dbReference>
<evidence type="ECO:0000259" key="4">
    <source>
        <dbReference type="PROSITE" id="PS01124"/>
    </source>
</evidence>
<keyword evidence="3" id="KW-0804">Transcription</keyword>
<evidence type="ECO:0000313" key="6">
    <source>
        <dbReference type="Proteomes" id="UP000184159"/>
    </source>
</evidence>
<dbReference type="InterPro" id="IPR018062">
    <property type="entry name" value="HTH_AraC-typ_CS"/>
</dbReference>
<dbReference type="InterPro" id="IPR018060">
    <property type="entry name" value="HTH_AraC"/>
</dbReference>
<dbReference type="InterPro" id="IPR010499">
    <property type="entry name" value="AraC_E-bd"/>
</dbReference>
<dbReference type="SUPFAM" id="SSF55136">
    <property type="entry name" value="Probable bacterial effector-binding domain"/>
    <property type="match status" value="1"/>
</dbReference>
<dbReference type="InterPro" id="IPR009057">
    <property type="entry name" value="Homeodomain-like_sf"/>
</dbReference>
<organism evidence="5 6">
    <name type="scientific">Vibrio gazogenes DSM 21264 = NBRC 103151</name>
    <dbReference type="NCBI Taxonomy" id="1123492"/>
    <lineage>
        <taxon>Bacteria</taxon>
        <taxon>Pseudomonadati</taxon>
        <taxon>Pseudomonadota</taxon>
        <taxon>Gammaproteobacteria</taxon>
        <taxon>Vibrionales</taxon>
        <taxon>Vibrionaceae</taxon>
        <taxon>Vibrio</taxon>
    </lineage>
</organism>
<dbReference type="SMART" id="SM00342">
    <property type="entry name" value="HTH_ARAC"/>
    <property type="match status" value="1"/>
</dbReference>
<keyword evidence="6" id="KW-1185">Reference proteome</keyword>
<accession>A0A1M5A9K1</accession>
<gene>
    <name evidence="5" type="ORF">SAMN02745781_01863</name>
</gene>
<dbReference type="GO" id="GO:0003700">
    <property type="term" value="F:DNA-binding transcription factor activity"/>
    <property type="evidence" value="ECO:0007669"/>
    <property type="project" value="InterPro"/>
</dbReference>
<sequence length="287" mass="33127">MSVMKRHERQIKKVCDFIDGNLDDEFSLEQLSAVAASSKYHFHRIFKSFMGISAMQYVLLARMKRASFRLAFESEYSVTDIAFEARFESLEAFSRAFSRIFGQSPSQFRNQPEWRSWHSKYEYRPPITGESVMDVQIVDFEKRKVALIEHKGSPRLIYETVAKFINWRKSTGLSPIKTSETFGIPHSDPSDTPDDEFQFDVCGSHEGEVPANAYGVKTGIIPSGKCAMAIHKGSHDSIGNTVYHLYQKWLPDSGEELRDFPCFFRYLNFIHEVEECELLTEIYLPIK</sequence>
<dbReference type="SUPFAM" id="SSF46689">
    <property type="entry name" value="Homeodomain-like"/>
    <property type="match status" value="2"/>
</dbReference>
<dbReference type="Gene3D" id="1.10.10.60">
    <property type="entry name" value="Homeodomain-like"/>
    <property type="match status" value="2"/>
</dbReference>
<feature type="domain" description="HTH araC/xylS-type" evidence="4">
    <location>
        <begin position="12"/>
        <end position="111"/>
    </location>
</feature>
<dbReference type="Proteomes" id="UP000184159">
    <property type="component" value="Unassembled WGS sequence"/>
</dbReference>
<dbReference type="PRINTS" id="PR00032">
    <property type="entry name" value="HTHARAC"/>
</dbReference>
<dbReference type="RefSeq" id="WP_072958335.1">
    <property type="nucleotide sequence ID" value="NZ_FQUH01000007.1"/>
</dbReference>
<reference evidence="6" key="1">
    <citation type="submission" date="2016-11" db="EMBL/GenBank/DDBJ databases">
        <authorList>
            <person name="Varghese N."/>
            <person name="Submissions S."/>
        </authorList>
    </citation>
    <scope>NUCLEOTIDE SEQUENCE [LARGE SCALE GENOMIC DNA]</scope>
    <source>
        <strain evidence="6">DSM 21264</strain>
    </source>
</reference>
<dbReference type="AlphaFoldDB" id="A0A1M5A9K1"/>
<evidence type="ECO:0000313" key="5">
    <source>
        <dbReference type="EMBL" id="SHF26767.1"/>
    </source>
</evidence>
<dbReference type="InterPro" id="IPR020449">
    <property type="entry name" value="Tscrpt_reg_AraC-type_HTH"/>
</dbReference>
<dbReference type="EMBL" id="FQUH01000007">
    <property type="protein sequence ID" value="SHF26767.1"/>
    <property type="molecule type" value="Genomic_DNA"/>
</dbReference>
<dbReference type="InterPro" id="IPR050908">
    <property type="entry name" value="SmbC-like"/>
</dbReference>
<dbReference type="Pfam" id="PF06445">
    <property type="entry name" value="GyrI-like"/>
    <property type="match status" value="1"/>
</dbReference>
<dbReference type="Pfam" id="PF12833">
    <property type="entry name" value="HTH_18"/>
    <property type="match status" value="1"/>
</dbReference>
<evidence type="ECO:0000256" key="2">
    <source>
        <dbReference type="ARBA" id="ARBA00023125"/>
    </source>
</evidence>
<evidence type="ECO:0000256" key="1">
    <source>
        <dbReference type="ARBA" id="ARBA00023015"/>
    </source>
</evidence>
<dbReference type="InterPro" id="IPR029442">
    <property type="entry name" value="GyrI-like"/>
</dbReference>
<dbReference type="GO" id="GO:0043565">
    <property type="term" value="F:sequence-specific DNA binding"/>
    <property type="evidence" value="ECO:0007669"/>
    <property type="project" value="InterPro"/>
</dbReference>
<dbReference type="SMART" id="SM00871">
    <property type="entry name" value="AraC_E_bind"/>
    <property type="match status" value="1"/>
</dbReference>
<dbReference type="PROSITE" id="PS01124">
    <property type="entry name" value="HTH_ARAC_FAMILY_2"/>
    <property type="match status" value="1"/>
</dbReference>
<dbReference type="PANTHER" id="PTHR40055">
    <property type="entry name" value="TRANSCRIPTIONAL REGULATOR YGIV-RELATED"/>
    <property type="match status" value="1"/>
</dbReference>
<name>A0A1M5A9K1_VIBGA</name>
<keyword evidence="1" id="KW-0805">Transcription regulation</keyword>
<evidence type="ECO:0000256" key="3">
    <source>
        <dbReference type="ARBA" id="ARBA00023163"/>
    </source>
</evidence>